<dbReference type="UniPathway" id="UPA00048">
    <property type="reaction ID" value="UER00072"/>
</dbReference>
<evidence type="ECO:0000256" key="13">
    <source>
        <dbReference type="RuleBase" id="RU004443"/>
    </source>
</evidence>
<dbReference type="GO" id="GO:0000287">
    <property type="term" value="F:magnesium ion binding"/>
    <property type="evidence" value="ECO:0007669"/>
    <property type="project" value="InterPro"/>
</dbReference>
<evidence type="ECO:0000256" key="8">
    <source>
        <dbReference type="ARBA" id="ARBA00022842"/>
    </source>
</evidence>
<comment type="catalytic activity">
    <reaction evidence="14">
        <text>(2R,3S)-3-isopropylmalate + NAD(+) = 4-methyl-2-oxopentanoate + CO2 + NADH</text>
        <dbReference type="Rhea" id="RHEA:32271"/>
        <dbReference type="ChEBI" id="CHEBI:16526"/>
        <dbReference type="ChEBI" id="CHEBI:17865"/>
        <dbReference type="ChEBI" id="CHEBI:35121"/>
        <dbReference type="ChEBI" id="CHEBI:57540"/>
        <dbReference type="ChEBI" id="CHEBI:57945"/>
        <dbReference type="EC" id="1.1.1.85"/>
    </reaction>
</comment>
<sequence length="369" mass="39763">MAKTFNILVLPGDGIGPEIMTEAIKVLQTFATPDRKFNLRQELIGGCSIDAHGKSVTDAVKQAALESDAVLFAAVGGPKWDNARRGLDGPEGGLLQLRQAMDIYANLRPCSANSPSESISREFSPYKQSVIDGVDFLVLRENCGGAYFGKKVEEEDYAMDEWGYSTREVQRITRLAAQIAQRHDPPWPVISLDKANVLASSRLWRRVVEKTMKAEFPQVKLVHQLADSASLIMATNPRSLNGVLLADNTFGDMVSDQAGSIVGSLGVLPSASLNGLPGDKTLTSRPYGLYEPTHGSAPTIAGKNIANPVAMILCVAMMFRYSFDMEAEAQRIEQAVREALDSGIRTSDLGGSSGTSDVGDAIVSLLKKT</sequence>
<dbReference type="InParanoid" id="V5GBB3"/>
<keyword evidence="17" id="KW-1185">Reference proteome</keyword>
<keyword evidence="8" id="KW-0460">Magnesium</keyword>
<reference evidence="17" key="1">
    <citation type="journal article" date="2014" name="Genome Announc.">
        <title>Draft genome sequence of the formaldehyde-resistant fungus Byssochlamys spectabilis No. 5 (anamorph Paecilomyces variotii No. 5) (NBRC109023).</title>
        <authorList>
            <person name="Oka T."/>
            <person name="Ekino K."/>
            <person name="Fukuda K."/>
            <person name="Nomura Y."/>
        </authorList>
    </citation>
    <scope>NUCLEOTIDE SEQUENCE [LARGE SCALE GENOMIC DNA]</scope>
    <source>
        <strain evidence="17">No. 5 / NBRC 109023</strain>
    </source>
</reference>
<dbReference type="EMBL" id="BAUL01000293">
    <property type="protein sequence ID" value="GAD99341.1"/>
    <property type="molecule type" value="Genomic_DNA"/>
</dbReference>
<comment type="cofactor">
    <cofactor evidence="14">
        <name>Mg(2+)</name>
        <dbReference type="ChEBI" id="CHEBI:18420"/>
    </cofactor>
    <cofactor evidence="14">
        <name>Mn(2+)</name>
        <dbReference type="ChEBI" id="CHEBI:29035"/>
    </cofactor>
    <text evidence="14">Binds 1 Mg(2+) or Mn(2+) ion per subunit.</text>
</comment>
<evidence type="ECO:0000256" key="11">
    <source>
        <dbReference type="ARBA" id="ARBA00023211"/>
    </source>
</evidence>
<dbReference type="PANTHER" id="PTHR42979">
    <property type="entry name" value="3-ISOPROPYLMALATE DEHYDROGENASE"/>
    <property type="match status" value="1"/>
</dbReference>
<evidence type="ECO:0000313" key="16">
    <source>
        <dbReference type="EMBL" id="GAD99341.1"/>
    </source>
</evidence>
<accession>V5GBB3</accession>
<organism evidence="16 17">
    <name type="scientific">Byssochlamys spectabilis (strain No. 5 / NBRC 109023)</name>
    <name type="common">Paecilomyces variotii</name>
    <dbReference type="NCBI Taxonomy" id="1356009"/>
    <lineage>
        <taxon>Eukaryota</taxon>
        <taxon>Fungi</taxon>
        <taxon>Dikarya</taxon>
        <taxon>Ascomycota</taxon>
        <taxon>Pezizomycotina</taxon>
        <taxon>Eurotiomycetes</taxon>
        <taxon>Eurotiomycetidae</taxon>
        <taxon>Eurotiales</taxon>
        <taxon>Thermoascaceae</taxon>
        <taxon>Paecilomyces</taxon>
    </lineage>
</organism>
<comment type="function">
    <text evidence="14">Catalyzes the oxidation of 3-carboxy-2-hydroxy-4-methylpentanoate (3-isopropylmalate) to 3-carboxy-4-methyl-2-oxopentanoate. The product decarboxylates to 4-methyl-2 oxopentanoate.</text>
</comment>
<dbReference type="FunFam" id="3.40.718.10:FF:000006">
    <property type="entry name" value="3-isopropylmalate dehydrogenase"/>
    <property type="match status" value="1"/>
</dbReference>
<comment type="similarity">
    <text evidence="2 13">Belongs to the isocitrate and isopropylmalate dehydrogenases family.</text>
</comment>
<dbReference type="GO" id="GO:0051287">
    <property type="term" value="F:NAD binding"/>
    <property type="evidence" value="ECO:0007669"/>
    <property type="project" value="InterPro"/>
</dbReference>
<evidence type="ECO:0000256" key="2">
    <source>
        <dbReference type="ARBA" id="ARBA00007769"/>
    </source>
</evidence>
<gene>
    <name evidence="16" type="ORF">PVAR5_8056</name>
</gene>
<evidence type="ECO:0000256" key="9">
    <source>
        <dbReference type="ARBA" id="ARBA00023002"/>
    </source>
</evidence>
<feature type="domain" description="Isopropylmalate dehydrogenase-like" evidence="15">
    <location>
        <begin position="6"/>
        <end position="362"/>
    </location>
</feature>
<keyword evidence="10 14" id="KW-0520">NAD</keyword>
<dbReference type="Pfam" id="PF00180">
    <property type="entry name" value="Iso_dh"/>
    <property type="match status" value="1"/>
</dbReference>
<evidence type="ECO:0000256" key="6">
    <source>
        <dbReference type="ARBA" id="ARBA00022605"/>
    </source>
</evidence>
<keyword evidence="9 13" id="KW-0560">Oxidoreductase</keyword>
<dbReference type="NCBIfam" id="TIGR00169">
    <property type="entry name" value="leuB"/>
    <property type="match status" value="1"/>
</dbReference>
<dbReference type="Proteomes" id="UP000018001">
    <property type="component" value="Unassembled WGS sequence"/>
</dbReference>
<dbReference type="OrthoDB" id="419183at2759"/>
<dbReference type="GO" id="GO:0005829">
    <property type="term" value="C:cytosol"/>
    <property type="evidence" value="ECO:0007669"/>
    <property type="project" value="TreeGrafter"/>
</dbReference>
<dbReference type="GO" id="GO:0009098">
    <property type="term" value="P:L-leucine biosynthetic process"/>
    <property type="evidence" value="ECO:0007669"/>
    <property type="project" value="UniProtKB-UniPathway"/>
</dbReference>
<evidence type="ECO:0000256" key="3">
    <source>
        <dbReference type="ARBA" id="ARBA00011738"/>
    </source>
</evidence>
<keyword evidence="7 14" id="KW-0479">Metal-binding</keyword>
<protein>
    <recommendedName>
        <fullName evidence="4 14">3-isopropylmalate dehydrogenase</fullName>
        <ecNumber evidence="4 14">1.1.1.85</ecNumber>
    </recommendedName>
</protein>
<name>V5GBB3_BYSSN</name>
<evidence type="ECO:0000256" key="14">
    <source>
        <dbReference type="RuleBase" id="RU004445"/>
    </source>
</evidence>
<dbReference type="SMART" id="SM01329">
    <property type="entry name" value="Iso_dh"/>
    <property type="match status" value="1"/>
</dbReference>
<evidence type="ECO:0000256" key="5">
    <source>
        <dbReference type="ARBA" id="ARBA00022430"/>
    </source>
</evidence>
<dbReference type="InterPro" id="IPR019818">
    <property type="entry name" value="IsoCit/isopropylmalate_DH_CS"/>
</dbReference>
<dbReference type="InterPro" id="IPR024084">
    <property type="entry name" value="IsoPropMal-DH-like_dom"/>
</dbReference>
<keyword evidence="5 14" id="KW-0432">Leucine biosynthesis</keyword>
<dbReference type="InterPro" id="IPR004429">
    <property type="entry name" value="Isopropylmalate_DH"/>
</dbReference>
<evidence type="ECO:0000256" key="1">
    <source>
        <dbReference type="ARBA" id="ARBA00001936"/>
    </source>
</evidence>
<evidence type="ECO:0000256" key="7">
    <source>
        <dbReference type="ARBA" id="ARBA00022723"/>
    </source>
</evidence>
<comment type="caution">
    <text evidence="16">The sequence shown here is derived from an EMBL/GenBank/DDBJ whole genome shotgun (WGS) entry which is preliminary data.</text>
</comment>
<dbReference type="PROSITE" id="PS00470">
    <property type="entry name" value="IDH_IMDH"/>
    <property type="match status" value="1"/>
</dbReference>
<dbReference type="PANTHER" id="PTHR42979:SF4">
    <property type="entry name" value="3-ISOPROPYLMALATE DEHYDROGENASE"/>
    <property type="match status" value="1"/>
</dbReference>
<dbReference type="EC" id="1.1.1.85" evidence="4 14"/>
<evidence type="ECO:0000256" key="12">
    <source>
        <dbReference type="ARBA" id="ARBA00023304"/>
    </source>
</evidence>
<keyword evidence="12 14" id="KW-0100">Branched-chain amino acid biosynthesis</keyword>
<proteinExistence type="inferred from homology"/>
<dbReference type="eggNOG" id="KOG0786">
    <property type="taxonomic scope" value="Eukaryota"/>
</dbReference>
<evidence type="ECO:0000259" key="15">
    <source>
        <dbReference type="SMART" id="SM01329"/>
    </source>
</evidence>
<comment type="cofactor">
    <cofactor evidence="1">
        <name>Mn(2+)</name>
        <dbReference type="ChEBI" id="CHEBI:29035"/>
    </cofactor>
</comment>
<evidence type="ECO:0000256" key="4">
    <source>
        <dbReference type="ARBA" id="ARBA00013101"/>
    </source>
</evidence>
<comment type="pathway">
    <text evidence="14">Amino-acid biosynthesis; L-leucine biosynthesis; L-leucine from 3-methyl-2-oxobutanoate: step 3/4.</text>
</comment>
<evidence type="ECO:0000313" key="17">
    <source>
        <dbReference type="Proteomes" id="UP000018001"/>
    </source>
</evidence>
<dbReference type="GO" id="GO:0003862">
    <property type="term" value="F:3-isopropylmalate dehydrogenase activity"/>
    <property type="evidence" value="ECO:0007669"/>
    <property type="project" value="UniProtKB-EC"/>
</dbReference>
<comment type="subunit">
    <text evidence="3 14">Homodimer.</text>
</comment>
<dbReference type="AlphaFoldDB" id="V5GBB3"/>
<evidence type="ECO:0000256" key="10">
    <source>
        <dbReference type="ARBA" id="ARBA00023027"/>
    </source>
</evidence>
<dbReference type="SUPFAM" id="SSF53659">
    <property type="entry name" value="Isocitrate/Isopropylmalate dehydrogenase-like"/>
    <property type="match status" value="1"/>
</dbReference>
<keyword evidence="6" id="KW-0028">Amino-acid biosynthesis</keyword>
<dbReference type="HOGENOM" id="CLU_031953_0_3_1"/>
<keyword evidence="11" id="KW-0464">Manganese</keyword>
<dbReference type="Gene3D" id="3.40.718.10">
    <property type="entry name" value="Isopropylmalate Dehydrogenase"/>
    <property type="match status" value="1"/>
</dbReference>